<evidence type="ECO:0000259" key="1">
    <source>
        <dbReference type="Pfam" id="PF10908"/>
    </source>
</evidence>
<dbReference type="InterPro" id="IPR021225">
    <property type="entry name" value="Tlde1_dom"/>
</dbReference>
<accession>A0A3L7AFX8</accession>
<gene>
    <name evidence="2" type="ORF">D9R14_09255</name>
</gene>
<organism evidence="2 3">
    <name type="scientific">Xanthobacter tagetidis</name>
    <dbReference type="NCBI Taxonomy" id="60216"/>
    <lineage>
        <taxon>Bacteria</taxon>
        <taxon>Pseudomonadati</taxon>
        <taxon>Pseudomonadota</taxon>
        <taxon>Alphaproteobacteria</taxon>
        <taxon>Hyphomicrobiales</taxon>
        <taxon>Xanthobacteraceae</taxon>
        <taxon>Xanthobacter</taxon>
    </lineage>
</organism>
<reference evidence="2 3" key="1">
    <citation type="submission" date="2018-10" db="EMBL/GenBank/DDBJ databases">
        <title>Xanthobacter tagetidis genome sequencing and assembly.</title>
        <authorList>
            <person name="Maclea K.S."/>
            <person name="Goen A.E."/>
            <person name="Fatima S.A."/>
        </authorList>
    </citation>
    <scope>NUCLEOTIDE SEQUENCE [LARGE SCALE GENOMIC DNA]</scope>
    <source>
        <strain evidence="2 3">ATCC 700314</strain>
    </source>
</reference>
<proteinExistence type="predicted"/>
<evidence type="ECO:0000313" key="3">
    <source>
        <dbReference type="Proteomes" id="UP000269692"/>
    </source>
</evidence>
<dbReference type="Proteomes" id="UP000269692">
    <property type="component" value="Unassembled WGS sequence"/>
</dbReference>
<dbReference type="AlphaFoldDB" id="A0A3L7AFX8"/>
<evidence type="ECO:0000313" key="2">
    <source>
        <dbReference type="EMBL" id="RLP79157.1"/>
    </source>
</evidence>
<comment type="caution">
    <text evidence="2">The sequence shown here is derived from an EMBL/GenBank/DDBJ whole genome shotgun (WGS) entry which is preliminary data.</text>
</comment>
<dbReference type="OrthoDB" id="9816088at2"/>
<name>A0A3L7AFX8_9HYPH</name>
<dbReference type="EMBL" id="RCTF01000006">
    <property type="protein sequence ID" value="RLP79157.1"/>
    <property type="molecule type" value="Genomic_DNA"/>
</dbReference>
<sequence length="177" mass="19627">MARERDAYGDLATRDADKDHVPWAKADVALPTPGSGYAVYDIVGQTVYMPNGDRLEAHSGYGKMFDDPRHVSKRMVGPTPPNTYNLVMREALFHGVEAIRMHPVEKDKMFGRDGILTHSYLLGPRGDSNGCVSFRDYEKFLAAFKRGEVKQLIVVAELANPPAPANPLLAWLSGNKR</sequence>
<keyword evidence="3" id="KW-1185">Reference proteome</keyword>
<protein>
    <submittedName>
        <fullName evidence="2">DUF2778 domain-containing protein</fullName>
    </submittedName>
</protein>
<feature type="domain" description="Tlde1" evidence="1">
    <location>
        <begin position="54"/>
        <end position="156"/>
    </location>
</feature>
<dbReference type="Pfam" id="PF10908">
    <property type="entry name" value="Tlde1_dom"/>
    <property type="match status" value="1"/>
</dbReference>